<evidence type="ECO:0000256" key="1">
    <source>
        <dbReference type="ARBA" id="ARBA00007102"/>
    </source>
</evidence>
<dbReference type="RefSeq" id="XP_019037105.1">
    <property type="nucleotide sequence ID" value="XM_019180645.1"/>
</dbReference>
<evidence type="ECO:0000259" key="6">
    <source>
        <dbReference type="SMART" id="SM01403"/>
    </source>
</evidence>
<accession>A0A1E3NXL3</accession>
<protein>
    <recommendedName>
        <fullName evidence="4">Small ribosomal subunit protein uS10m</fullName>
    </recommendedName>
    <alternativeName>
        <fullName evidence="5">37S ribosomal protein S10, mitochondrial</fullName>
    </alternativeName>
</protein>
<dbReference type="SUPFAM" id="SSF54999">
    <property type="entry name" value="Ribosomal protein S10"/>
    <property type="match status" value="1"/>
</dbReference>
<dbReference type="PRINTS" id="PR00971">
    <property type="entry name" value="RIBOSOMALS10"/>
</dbReference>
<dbReference type="Gene3D" id="3.30.70.600">
    <property type="entry name" value="Ribosomal protein S10 domain"/>
    <property type="match status" value="1"/>
</dbReference>
<evidence type="ECO:0000256" key="2">
    <source>
        <dbReference type="ARBA" id="ARBA00022980"/>
    </source>
</evidence>
<dbReference type="EMBL" id="KV454212">
    <property type="protein sequence ID" value="ODQ57898.1"/>
    <property type="molecule type" value="Genomic_DNA"/>
</dbReference>
<name>A0A1E3NXL3_WICAA</name>
<keyword evidence="2" id="KW-0689">Ribosomal protein</keyword>
<keyword evidence="3" id="KW-0687">Ribonucleoprotein</keyword>
<proteinExistence type="inferred from homology"/>
<keyword evidence="8" id="KW-1185">Reference proteome</keyword>
<dbReference type="SMART" id="SM01403">
    <property type="entry name" value="Ribosomal_S10"/>
    <property type="match status" value="1"/>
</dbReference>
<reference evidence="7 8" key="1">
    <citation type="journal article" date="2016" name="Proc. Natl. Acad. Sci. U.S.A.">
        <title>Comparative genomics of biotechnologically important yeasts.</title>
        <authorList>
            <person name="Riley R."/>
            <person name="Haridas S."/>
            <person name="Wolfe K.H."/>
            <person name="Lopes M.R."/>
            <person name="Hittinger C.T."/>
            <person name="Goeker M."/>
            <person name="Salamov A.A."/>
            <person name="Wisecaver J.H."/>
            <person name="Long T.M."/>
            <person name="Calvey C.H."/>
            <person name="Aerts A.L."/>
            <person name="Barry K.W."/>
            <person name="Choi C."/>
            <person name="Clum A."/>
            <person name="Coughlan A.Y."/>
            <person name="Deshpande S."/>
            <person name="Douglass A.P."/>
            <person name="Hanson S.J."/>
            <person name="Klenk H.-P."/>
            <person name="LaButti K.M."/>
            <person name="Lapidus A."/>
            <person name="Lindquist E.A."/>
            <person name="Lipzen A.M."/>
            <person name="Meier-Kolthoff J.P."/>
            <person name="Ohm R.A."/>
            <person name="Otillar R.P."/>
            <person name="Pangilinan J.L."/>
            <person name="Peng Y."/>
            <person name="Rokas A."/>
            <person name="Rosa C.A."/>
            <person name="Scheuner C."/>
            <person name="Sibirny A.A."/>
            <person name="Slot J.C."/>
            <person name="Stielow J.B."/>
            <person name="Sun H."/>
            <person name="Kurtzman C.P."/>
            <person name="Blackwell M."/>
            <person name="Grigoriev I.V."/>
            <person name="Jeffries T.W."/>
        </authorList>
    </citation>
    <scope>NUCLEOTIDE SEQUENCE [LARGE SCALE GENOMIC DNA]</scope>
    <source>
        <strain evidence="8">ATCC 58044 / CBS 1984 / NCYC 433 / NRRL Y-366-8</strain>
    </source>
</reference>
<dbReference type="FunFam" id="3.30.70.600:FF:000003">
    <property type="entry name" value="30S ribosomal protein S10"/>
    <property type="match status" value="1"/>
</dbReference>
<dbReference type="GeneID" id="30197891"/>
<organism evidence="7 8">
    <name type="scientific">Wickerhamomyces anomalus (strain ATCC 58044 / CBS 1984 / NCYC 433 / NRRL Y-366-8)</name>
    <name type="common">Yeast</name>
    <name type="synonym">Hansenula anomala</name>
    <dbReference type="NCBI Taxonomy" id="683960"/>
    <lineage>
        <taxon>Eukaryota</taxon>
        <taxon>Fungi</taxon>
        <taxon>Dikarya</taxon>
        <taxon>Ascomycota</taxon>
        <taxon>Saccharomycotina</taxon>
        <taxon>Saccharomycetes</taxon>
        <taxon>Phaffomycetales</taxon>
        <taxon>Wickerhamomycetaceae</taxon>
        <taxon>Wickerhamomyces</taxon>
    </lineage>
</organism>
<feature type="domain" description="Small ribosomal subunit protein uS10" evidence="6">
    <location>
        <begin position="29"/>
        <end position="126"/>
    </location>
</feature>
<dbReference type="InterPro" id="IPR027486">
    <property type="entry name" value="Ribosomal_uS10_dom"/>
</dbReference>
<dbReference type="OrthoDB" id="366214at2759"/>
<sequence>NNRPLPVNVEANYWAPMKHKPKYNDKVAELQLRSYDAQLVEFYGDFIIRAAYYLNIPVSGTIPLPKRRERWTVIKAPFVHAKTKENYQRITHKRLIKAYDTTPEVVDLWVSFLRKHSPAGLGIKVQTYQKQSLEFLEELDKVDTKQLDDTLDYNALSENSDVKKRVEQLLNDPVFKQHFK</sequence>
<evidence type="ECO:0000313" key="7">
    <source>
        <dbReference type="EMBL" id="ODQ57898.1"/>
    </source>
</evidence>
<evidence type="ECO:0000256" key="3">
    <source>
        <dbReference type="ARBA" id="ARBA00023274"/>
    </source>
</evidence>
<dbReference type="Pfam" id="PF00338">
    <property type="entry name" value="Ribosomal_S10"/>
    <property type="match status" value="1"/>
</dbReference>
<comment type="similarity">
    <text evidence="1">Belongs to the universal ribosomal protein uS10 family.</text>
</comment>
<dbReference type="Proteomes" id="UP000094112">
    <property type="component" value="Unassembled WGS sequence"/>
</dbReference>
<dbReference type="HAMAP" id="MF_00508">
    <property type="entry name" value="Ribosomal_uS10"/>
    <property type="match status" value="1"/>
</dbReference>
<gene>
    <name evidence="7" type="ORF">WICANDRAFT_15448</name>
</gene>
<dbReference type="GO" id="GO:0005763">
    <property type="term" value="C:mitochondrial small ribosomal subunit"/>
    <property type="evidence" value="ECO:0007669"/>
    <property type="project" value="EnsemblFungi"/>
</dbReference>
<dbReference type="AlphaFoldDB" id="A0A1E3NXL3"/>
<dbReference type="GO" id="GO:0006412">
    <property type="term" value="P:translation"/>
    <property type="evidence" value="ECO:0007669"/>
    <property type="project" value="InterPro"/>
</dbReference>
<dbReference type="InterPro" id="IPR001848">
    <property type="entry name" value="Ribosomal_uS10"/>
</dbReference>
<evidence type="ECO:0000313" key="8">
    <source>
        <dbReference type="Proteomes" id="UP000094112"/>
    </source>
</evidence>
<dbReference type="STRING" id="683960.A0A1E3NXL3"/>
<dbReference type="GO" id="GO:0003735">
    <property type="term" value="F:structural constituent of ribosome"/>
    <property type="evidence" value="ECO:0007669"/>
    <property type="project" value="EnsemblFungi"/>
</dbReference>
<feature type="non-terminal residue" evidence="7">
    <location>
        <position position="1"/>
    </location>
</feature>
<evidence type="ECO:0000256" key="5">
    <source>
        <dbReference type="ARBA" id="ARBA00042916"/>
    </source>
</evidence>
<dbReference type="NCBIfam" id="TIGR01049">
    <property type="entry name" value="rpsJ_bact"/>
    <property type="match status" value="1"/>
</dbReference>
<feature type="non-terminal residue" evidence="7">
    <location>
        <position position="180"/>
    </location>
</feature>
<dbReference type="InterPro" id="IPR036838">
    <property type="entry name" value="Ribosomal_uS10_dom_sf"/>
</dbReference>
<evidence type="ECO:0000256" key="4">
    <source>
        <dbReference type="ARBA" id="ARBA00035261"/>
    </source>
</evidence>
<dbReference type="PANTHER" id="PTHR11700">
    <property type="entry name" value="30S RIBOSOMAL PROTEIN S10 FAMILY MEMBER"/>
    <property type="match status" value="1"/>
</dbReference>